<keyword evidence="1" id="KW-1133">Transmembrane helix</keyword>
<protein>
    <submittedName>
        <fullName evidence="3">15110_t:CDS:1</fullName>
    </submittedName>
</protein>
<dbReference type="PANTHER" id="PTHR12879:SF8">
    <property type="entry name" value="SPHINGOLIPID DELTA(4)-DESATURASE DES1"/>
    <property type="match status" value="1"/>
</dbReference>
<evidence type="ECO:0000259" key="2">
    <source>
        <dbReference type="SMART" id="SM01269"/>
    </source>
</evidence>
<dbReference type="AlphaFoldDB" id="A0A9N9CSC1"/>
<name>A0A9N9CSC1_9GLOM</name>
<keyword evidence="1" id="KW-0472">Membrane</keyword>
<dbReference type="GO" id="GO:0046513">
    <property type="term" value="P:ceramide biosynthetic process"/>
    <property type="evidence" value="ECO:0007669"/>
    <property type="project" value="TreeGrafter"/>
</dbReference>
<proteinExistence type="predicted"/>
<dbReference type="PANTHER" id="PTHR12879">
    <property type="entry name" value="SPHINGOLIPID DELTA 4 DESATURASE/C-4 HYDROXYLASE PROTEIN DES2"/>
    <property type="match status" value="1"/>
</dbReference>
<accession>A0A9N9CSC1</accession>
<evidence type="ECO:0000256" key="1">
    <source>
        <dbReference type="SAM" id="Phobius"/>
    </source>
</evidence>
<dbReference type="InterPro" id="IPR005804">
    <property type="entry name" value="FA_desaturase_dom"/>
</dbReference>
<feature type="transmembrane region" description="Helical" evidence="1">
    <location>
        <begin position="179"/>
        <end position="201"/>
    </location>
</feature>
<feature type="transmembrane region" description="Helical" evidence="1">
    <location>
        <begin position="66"/>
        <end position="90"/>
    </location>
</feature>
<feature type="transmembrane region" description="Helical" evidence="1">
    <location>
        <begin position="128"/>
        <end position="149"/>
    </location>
</feature>
<feature type="transmembrane region" description="Helical" evidence="1">
    <location>
        <begin position="96"/>
        <end position="116"/>
    </location>
</feature>
<dbReference type="EMBL" id="CAJVQA010005059">
    <property type="protein sequence ID" value="CAG8612174.1"/>
    <property type="molecule type" value="Genomic_DNA"/>
</dbReference>
<dbReference type="Pfam" id="PF00487">
    <property type="entry name" value="FA_desaturase"/>
    <property type="match status" value="2"/>
</dbReference>
<dbReference type="InterPro" id="IPR013866">
    <property type="entry name" value="Sphingolipid_d4-desaturase_N"/>
</dbReference>
<dbReference type="OrthoDB" id="200948at2759"/>
<gene>
    <name evidence="3" type="ORF">CPELLU_LOCUS7506</name>
</gene>
<dbReference type="Pfam" id="PF08557">
    <property type="entry name" value="Lipid_DES"/>
    <property type="match status" value="1"/>
</dbReference>
<dbReference type="Proteomes" id="UP000789759">
    <property type="component" value="Unassembled WGS sequence"/>
</dbReference>
<keyword evidence="1" id="KW-0812">Transmembrane</keyword>
<reference evidence="3" key="1">
    <citation type="submission" date="2021-06" db="EMBL/GenBank/DDBJ databases">
        <authorList>
            <person name="Kallberg Y."/>
            <person name="Tangrot J."/>
            <person name="Rosling A."/>
        </authorList>
    </citation>
    <scope>NUCLEOTIDE SEQUENCE</scope>
    <source>
        <strain evidence="3">FL966</strain>
    </source>
</reference>
<comment type="caution">
    <text evidence="3">The sequence shown here is derived from an EMBL/GenBank/DDBJ whole genome shotgun (WGS) entry which is preliminary data.</text>
</comment>
<keyword evidence="4" id="KW-1185">Reference proteome</keyword>
<dbReference type="GO" id="GO:0016020">
    <property type="term" value="C:membrane"/>
    <property type="evidence" value="ECO:0007669"/>
    <property type="project" value="GOC"/>
</dbReference>
<evidence type="ECO:0000313" key="3">
    <source>
        <dbReference type="EMBL" id="CAG8612174.1"/>
    </source>
</evidence>
<dbReference type="SMART" id="SM01269">
    <property type="entry name" value="Lipid_DES"/>
    <property type="match status" value="1"/>
</dbReference>
<dbReference type="GO" id="GO:0042284">
    <property type="term" value="F:sphingolipid delta-4 desaturase activity"/>
    <property type="evidence" value="ECO:0007669"/>
    <property type="project" value="TreeGrafter"/>
</dbReference>
<evidence type="ECO:0000313" key="4">
    <source>
        <dbReference type="Proteomes" id="UP000789759"/>
    </source>
</evidence>
<sequence>MPSTNHEYNNVYDYRHPLYIGGWRRNVAYIDEDFINDNLDEPHMKRKITILSQYPEIKRLYGYDTITVDIAIVGVLVQVTAAYIFGRWLISGNLTMLITSFILGGTMTQIYSIVIHEAAHCLAARTKFRNRIVGLIANIALPIPITMSFRRHHLKHHAFQGVEEIDPELPSEWEKKLDIIIHHYCGYRGLLYLFMSLWFGFSIHPVAARYIQEHYTFDDGQETYSYYGILNKIFMNIGYHTEHHDFANVPWTRLPEINKIATEYYENLAYHTSWFMVHWNFVTQKQFGIQSRVKRSFKAHKRGRKMLKNLKMALM</sequence>
<feature type="domain" description="Sphingolipid delta4-desaturase N-terminal" evidence="2">
    <location>
        <begin position="29"/>
        <end position="67"/>
    </location>
</feature>
<organism evidence="3 4">
    <name type="scientific">Cetraspora pellucida</name>
    <dbReference type="NCBI Taxonomy" id="1433469"/>
    <lineage>
        <taxon>Eukaryota</taxon>
        <taxon>Fungi</taxon>
        <taxon>Fungi incertae sedis</taxon>
        <taxon>Mucoromycota</taxon>
        <taxon>Glomeromycotina</taxon>
        <taxon>Glomeromycetes</taxon>
        <taxon>Diversisporales</taxon>
        <taxon>Gigasporaceae</taxon>
        <taxon>Cetraspora</taxon>
    </lineage>
</organism>